<feature type="compositionally biased region" description="Basic and acidic residues" evidence="1">
    <location>
        <begin position="1"/>
        <end position="25"/>
    </location>
</feature>
<reference evidence="2" key="1">
    <citation type="submission" date="2021-03" db="EMBL/GenBank/DDBJ databases">
        <title>Draft genome sequence of rust myrtle Austropuccinia psidii MF-1, a brazilian biotype.</title>
        <authorList>
            <person name="Quecine M.C."/>
            <person name="Pachon D.M.R."/>
            <person name="Bonatelli M.L."/>
            <person name="Correr F.H."/>
            <person name="Franceschini L.M."/>
            <person name="Leite T.F."/>
            <person name="Margarido G.R.A."/>
            <person name="Almeida C.A."/>
            <person name="Ferrarezi J.A."/>
            <person name="Labate C.A."/>
        </authorList>
    </citation>
    <scope>NUCLEOTIDE SEQUENCE</scope>
    <source>
        <strain evidence="2">MF-1</strain>
    </source>
</reference>
<protein>
    <submittedName>
        <fullName evidence="2">Uncharacterized protein</fullName>
    </submittedName>
</protein>
<dbReference type="Proteomes" id="UP000765509">
    <property type="component" value="Unassembled WGS sequence"/>
</dbReference>
<evidence type="ECO:0000313" key="2">
    <source>
        <dbReference type="EMBL" id="MBW0497689.1"/>
    </source>
</evidence>
<comment type="caution">
    <text evidence="2">The sequence shown here is derived from an EMBL/GenBank/DDBJ whole genome shotgun (WGS) entry which is preliminary data.</text>
</comment>
<dbReference type="OrthoDB" id="8942758at2759"/>
<name>A0A9Q3D6C3_9BASI</name>
<gene>
    <name evidence="2" type="ORF">O181_037404</name>
</gene>
<evidence type="ECO:0000256" key="1">
    <source>
        <dbReference type="SAM" id="MobiDB-lite"/>
    </source>
</evidence>
<dbReference type="AlphaFoldDB" id="A0A9Q3D6C3"/>
<keyword evidence="3" id="KW-1185">Reference proteome</keyword>
<organism evidence="2 3">
    <name type="scientific">Austropuccinia psidii MF-1</name>
    <dbReference type="NCBI Taxonomy" id="1389203"/>
    <lineage>
        <taxon>Eukaryota</taxon>
        <taxon>Fungi</taxon>
        <taxon>Dikarya</taxon>
        <taxon>Basidiomycota</taxon>
        <taxon>Pucciniomycotina</taxon>
        <taxon>Pucciniomycetes</taxon>
        <taxon>Pucciniales</taxon>
        <taxon>Sphaerophragmiaceae</taxon>
        <taxon>Austropuccinia</taxon>
    </lineage>
</organism>
<sequence>MELKLRLATRYHESQKQKGSNKEKTPQVTGSNSIKPPQGSSFKTPHQKDKEGNKFEVSKDKPHAALLNKDNDLISYEKERSIEEGLLTYCGVNNPIGKCFKRPQKKPGPSRGFPSKLGKALVGLMMCSMVLTYYLKEHNCAL</sequence>
<accession>A0A9Q3D6C3</accession>
<evidence type="ECO:0000313" key="3">
    <source>
        <dbReference type="Proteomes" id="UP000765509"/>
    </source>
</evidence>
<feature type="region of interest" description="Disordered" evidence="1">
    <location>
        <begin position="1"/>
        <end position="62"/>
    </location>
</feature>
<feature type="compositionally biased region" description="Basic and acidic residues" evidence="1">
    <location>
        <begin position="46"/>
        <end position="62"/>
    </location>
</feature>
<dbReference type="EMBL" id="AVOT02014315">
    <property type="protein sequence ID" value="MBW0497689.1"/>
    <property type="molecule type" value="Genomic_DNA"/>
</dbReference>
<feature type="compositionally biased region" description="Polar residues" evidence="1">
    <location>
        <begin position="26"/>
        <end position="44"/>
    </location>
</feature>
<proteinExistence type="predicted"/>